<evidence type="ECO:0000313" key="1">
    <source>
        <dbReference type="EMBL" id="PIC35820.1"/>
    </source>
</evidence>
<reference evidence="2" key="1">
    <citation type="submission" date="2017-10" db="EMBL/GenBank/DDBJ databases">
        <title>Rapid genome shrinkage in a self-fertile nematode reveals novel sperm competition proteins.</title>
        <authorList>
            <person name="Yin D."/>
            <person name="Schwarz E.M."/>
            <person name="Thomas C.G."/>
            <person name="Felde R.L."/>
            <person name="Korf I.F."/>
            <person name="Cutter A.D."/>
            <person name="Schartner C.M."/>
            <person name="Ralston E.J."/>
            <person name="Meyer B.J."/>
            <person name="Haag E.S."/>
        </authorList>
    </citation>
    <scope>NUCLEOTIDE SEQUENCE [LARGE SCALE GENOMIC DNA]</scope>
    <source>
        <strain evidence="2">JU1422</strain>
    </source>
</reference>
<keyword evidence="2" id="KW-1185">Reference proteome</keyword>
<evidence type="ECO:0000313" key="2">
    <source>
        <dbReference type="Proteomes" id="UP000230233"/>
    </source>
</evidence>
<dbReference type="Proteomes" id="UP000230233">
    <property type="component" value="Chromosome IV"/>
</dbReference>
<comment type="caution">
    <text evidence="1">The sequence shown here is derived from an EMBL/GenBank/DDBJ whole genome shotgun (WGS) entry which is preliminary data.</text>
</comment>
<organism evidence="1 2">
    <name type="scientific">Caenorhabditis nigoni</name>
    <dbReference type="NCBI Taxonomy" id="1611254"/>
    <lineage>
        <taxon>Eukaryota</taxon>
        <taxon>Metazoa</taxon>
        <taxon>Ecdysozoa</taxon>
        <taxon>Nematoda</taxon>
        <taxon>Chromadorea</taxon>
        <taxon>Rhabditida</taxon>
        <taxon>Rhabditina</taxon>
        <taxon>Rhabditomorpha</taxon>
        <taxon>Rhabditoidea</taxon>
        <taxon>Rhabditidae</taxon>
        <taxon>Peloderinae</taxon>
        <taxon>Caenorhabditis</taxon>
    </lineage>
</organism>
<protein>
    <submittedName>
        <fullName evidence="1">Uncharacterized protein</fullName>
    </submittedName>
</protein>
<gene>
    <name evidence="1" type="primary">Cnig_chr_IV.g15052</name>
    <name evidence="1" type="ORF">B9Z55_015052</name>
</gene>
<dbReference type="EMBL" id="PDUG01000004">
    <property type="protein sequence ID" value="PIC35820.1"/>
    <property type="molecule type" value="Genomic_DNA"/>
</dbReference>
<sequence length="131" mass="15291">MFPSTNRTNHNSGSSSLIHTRNTFEIEEPSTNTKIWYQWLSIRIRQYMILEIFFVISLIMNLYRLQTISNQNDLVLGTINSMHSRFGNMERKDRVISFSETKSGYQPVGQYGTSGTINCQYTEDYEVSNTR</sequence>
<name>A0A2G5U8D9_9PELO</name>
<accession>A0A2G5U8D9</accession>
<dbReference type="OrthoDB" id="342281at2759"/>
<dbReference type="AlphaFoldDB" id="A0A2G5U8D9"/>
<proteinExistence type="predicted"/>